<comment type="caution">
    <text evidence="9">The sequence shown here is derived from an EMBL/GenBank/DDBJ whole genome shotgun (WGS) entry which is preliminary data.</text>
</comment>
<keyword evidence="3 8" id="KW-0436">Ligase</keyword>
<evidence type="ECO:0000256" key="2">
    <source>
        <dbReference type="ARBA" id="ARBA00009256"/>
    </source>
</evidence>
<dbReference type="AlphaFoldDB" id="E1JT06"/>
<comment type="function">
    <text evidence="8">Catalyzes the condensation of pantoate with beta-alanine in an ATP-dependent reaction via a pantoyl-adenylate intermediate.</text>
</comment>
<keyword evidence="6 8" id="KW-0067">ATP-binding</keyword>
<feature type="active site" description="Proton donor" evidence="8">
    <location>
        <position position="37"/>
    </location>
</feature>
<protein>
    <recommendedName>
        <fullName evidence="8">Pantothenate synthetase</fullName>
        <shortName evidence="8">PS</shortName>
        <ecNumber evidence="8">6.3.2.1</ecNumber>
    </recommendedName>
    <alternativeName>
        <fullName evidence="8">Pantoate--beta-alanine ligase</fullName>
    </alternativeName>
    <alternativeName>
        <fullName evidence="8">Pantoate-activating enzyme</fullName>
    </alternativeName>
</protein>
<dbReference type="GO" id="GO:0005524">
    <property type="term" value="F:ATP binding"/>
    <property type="evidence" value="ECO:0007669"/>
    <property type="project" value="UniProtKB-KW"/>
</dbReference>
<evidence type="ECO:0000256" key="8">
    <source>
        <dbReference type="HAMAP-Rule" id="MF_00158"/>
    </source>
</evidence>
<dbReference type="HAMAP" id="MF_00158">
    <property type="entry name" value="PanC"/>
    <property type="match status" value="1"/>
</dbReference>
<comment type="miscellaneous">
    <text evidence="8">The reaction proceeds by a bi uni uni bi ping pong mechanism.</text>
</comment>
<feature type="binding site" evidence="8">
    <location>
        <begin position="184"/>
        <end position="187"/>
    </location>
    <ligand>
        <name>ATP</name>
        <dbReference type="ChEBI" id="CHEBI:30616"/>
    </ligand>
</feature>
<evidence type="ECO:0000256" key="6">
    <source>
        <dbReference type="ARBA" id="ARBA00022840"/>
    </source>
</evidence>
<evidence type="ECO:0000313" key="10">
    <source>
        <dbReference type="Proteomes" id="UP000006250"/>
    </source>
</evidence>
<gene>
    <name evidence="8" type="primary">panC</name>
    <name evidence="9" type="ORF">DesfrDRAFT_0745</name>
</gene>
<feature type="binding site" evidence="8">
    <location>
        <begin position="147"/>
        <end position="150"/>
    </location>
    <ligand>
        <name>ATP</name>
        <dbReference type="ChEBI" id="CHEBI:30616"/>
    </ligand>
</feature>
<comment type="subunit">
    <text evidence="8">Homodimer.</text>
</comment>
<reference evidence="9 10" key="1">
    <citation type="submission" date="2010-08" db="EMBL/GenBank/DDBJ databases">
        <title>The draft genome of Desulfovibrio fructosovorans JJ.</title>
        <authorList>
            <consortium name="US DOE Joint Genome Institute (JGI-PGF)"/>
            <person name="Lucas S."/>
            <person name="Copeland A."/>
            <person name="Lapidus A."/>
            <person name="Cheng J.-F."/>
            <person name="Bruce D."/>
            <person name="Goodwin L."/>
            <person name="Pitluck S."/>
            <person name="Land M.L."/>
            <person name="Hauser L."/>
            <person name="Chang Y.-J."/>
            <person name="Jeffries C."/>
            <person name="Wall J.D."/>
            <person name="Stahl D.A."/>
            <person name="Arkin A.P."/>
            <person name="Dehal P."/>
            <person name="Stolyar S.M."/>
            <person name="Hazen T.C."/>
            <person name="Woyke T.J."/>
        </authorList>
    </citation>
    <scope>NUCLEOTIDE SEQUENCE [LARGE SCALE GENOMIC DNA]</scope>
    <source>
        <strain evidence="9 10">JJ</strain>
    </source>
</reference>
<accession>E1JT06</accession>
<sequence>MDIVSDPETLRARCRDWLRGDVATGLVPTMGYLHAGHESLIRLARQKADKVVVSVFVNPTQFGPGEDLDAYPRDLDHDAAVAEAAGADVLFTPKPEAMYAPEAATWVEVPELARHLCGASRPIHFRGVCTVVSKLFLLAFPTFAFFGQKDWQQLAIIRRMTADLGFPVTIVGAPIVREADGLALSSRNVYLTPAERAEAPYINKGLALAADLAAAGERDTAVIAGKVREYWTSHLPSGMVEYLECVHPDRVAPLTRLDGPGLFATAVRFSRARLIDNRLLPAAPGPRS</sequence>
<dbReference type="NCBIfam" id="TIGR00018">
    <property type="entry name" value="panC"/>
    <property type="match status" value="1"/>
</dbReference>
<evidence type="ECO:0000256" key="1">
    <source>
        <dbReference type="ARBA" id="ARBA00004990"/>
    </source>
</evidence>
<dbReference type="GO" id="GO:0004592">
    <property type="term" value="F:pantoate-beta-alanine ligase activity"/>
    <property type="evidence" value="ECO:0007669"/>
    <property type="project" value="UniProtKB-UniRule"/>
</dbReference>
<dbReference type="EMBL" id="AECZ01000003">
    <property type="protein sequence ID" value="EFL52639.1"/>
    <property type="molecule type" value="Genomic_DNA"/>
</dbReference>
<evidence type="ECO:0000313" key="9">
    <source>
        <dbReference type="EMBL" id="EFL52639.1"/>
    </source>
</evidence>
<dbReference type="CDD" id="cd00560">
    <property type="entry name" value="PanC"/>
    <property type="match status" value="1"/>
</dbReference>
<keyword evidence="10" id="KW-1185">Reference proteome</keyword>
<dbReference type="InterPro" id="IPR042176">
    <property type="entry name" value="Pantoate_ligase_C"/>
</dbReference>
<comment type="catalytic activity">
    <reaction evidence="7 8">
        <text>(R)-pantoate + beta-alanine + ATP = (R)-pantothenate + AMP + diphosphate + H(+)</text>
        <dbReference type="Rhea" id="RHEA:10912"/>
        <dbReference type="ChEBI" id="CHEBI:15378"/>
        <dbReference type="ChEBI" id="CHEBI:15980"/>
        <dbReference type="ChEBI" id="CHEBI:29032"/>
        <dbReference type="ChEBI" id="CHEBI:30616"/>
        <dbReference type="ChEBI" id="CHEBI:33019"/>
        <dbReference type="ChEBI" id="CHEBI:57966"/>
        <dbReference type="ChEBI" id="CHEBI:456215"/>
        <dbReference type="EC" id="6.3.2.1"/>
    </reaction>
</comment>
<dbReference type="Proteomes" id="UP000006250">
    <property type="component" value="Unassembled WGS sequence"/>
</dbReference>
<dbReference type="PANTHER" id="PTHR21299:SF1">
    <property type="entry name" value="PANTOATE--BETA-ALANINE LIGASE"/>
    <property type="match status" value="1"/>
</dbReference>
<dbReference type="NCBIfam" id="TIGR00125">
    <property type="entry name" value="cyt_tran_rel"/>
    <property type="match status" value="1"/>
</dbReference>
<feature type="binding site" evidence="8">
    <location>
        <position position="176"/>
    </location>
    <ligand>
        <name>ATP</name>
        <dbReference type="ChEBI" id="CHEBI:30616"/>
    </ligand>
</feature>
<keyword evidence="4 8" id="KW-0566">Pantothenate biosynthesis</keyword>
<feature type="binding site" evidence="8">
    <location>
        <position position="61"/>
    </location>
    <ligand>
        <name>beta-alanine</name>
        <dbReference type="ChEBI" id="CHEBI:57966"/>
    </ligand>
</feature>
<evidence type="ECO:0000256" key="7">
    <source>
        <dbReference type="ARBA" id="ARBA00048258"/>
    </source>
</evidence>
<dbReference type="RefSeq" id="WP_005991222.1">
    <property type="nucleotide sequence ID" value="NZ_AECZ01000003.1"/>
</dbReference>
<feature type="binding site" evidence="8">
    <location>
        <position position="61"/>
    </location>
    <ligand>
        <name>(R)-pantoate</name>
        <dbReference type="ChEBI" id="CHEBI:15980"/>
    </ligand>
</feature>
<feature type="binding site" evidence="8">
    <location>
        <position position="153"/>
    </location>
    <ligand>
        <name>(R)-pantoate</name>
        <dbReference type="ChEBI" id="CHEBI:15980"/>
    </ligand>
</feature>
<comment type="pathway">
    <text evidence="1 8">Cofactor biosynthesis; (R)-pantothenate biosynthesis; (R)-pantothenate from (R)-pantoate and beta-alanine: step 1/1.</text>
</comment>
<dbReference type="GO" id="GO:0005829">
    <property type="term" value="C:cytosol"/>
    <property type="evidence" value="ECO:0007669"/>
    <property type="project" value="TreeGrafter"/>
</dbReference>
<feature type="binding site" evidence="8">
    <location>
        <begin position="30"/>
        <end position="37"/>
    </location>
    <ligand>
        <name>ATP</name>
        <dbReference type="ChEBI" id="CHEBI:30616"/>
    </ligand>
</feature>
<dbReference type="EC" id="6.3.2.1" evidence="8"/>
<keyword evidence="8" id="KW-0963">Cytoplasm</keyword>
<dbReference type="InterPro" id="IPR014729">
    <property type="entry name" value="Rossmann-like_a/b/a_fold"/>
</dbReference>
<evidence type="ECO:0000256" key="5">
    <source>
        <dbReference type="ARBA" id="ARBA00022741"/>
    </source>
</evidence>
<dbReference type="OrthoDB" id="9773087at2"/>
<dbReference type="InterPro" id="IPR004821">
    <property type="entry name" value="Cyt_trans-like"/>
</dbReference>
<dbReference type="GO" id="GO:0015940">
    <property type="term" value="P:pantothenate biosynthetic process"/>
    <property type="evidence" value="ECO:0007669"/>
    <property type="project" value="UniProtKB-UniRule"/>
</dbReference>
<dbReference type="SUPFAM" id="SSF52374">
    <property type="entry name" value="Nucleotidylyl transferase"/>
    <property type="match status" value="1"/>
</dbReference>
<dbReference type="STRING" id="596151.DesfrDRAFT_0745"/>
<evidence type="ECO:0000256" key="4">
    <source>
        <dbReference type="ARBA" id="ARBA00022655"/>
    </source>
</evidence>
<dbReference type="InterPro" id="IPR003721">
    <property type="entry name" value="Pantoate_ligase"/>
</dbReference>
<keyword evidence="5 8" id="KW-0547">Nucleotide-binding</keyword>
<dbReference type="eggNOG" id="COG0414">
    <property type="taxonomic scope" value="Bacteria"/>
</dbReference>
<organism evidence="9 10">
    <name type="scientific">Solidesulfovibrio fructosivorans JJ]</name>
    <dbReference type="NCBI Taxonomy" id="596151"/>
    <lineage>
        <taxon>Bacteria</taxon>
        <taxon>Pseudomonadati</taxon>
        <taxon>Thermodesulfobacteriota</taxon>
        <taxon>Desulfovibrionia</taxon>
        <taxon>Desulfovibrionales</taxon>
        <taxon>Desulfovibrionaceae</taxon>
        <taxon>Solidesulfovibrio</taxon>
    </lineage>
</organism>
<dbReference type="Pfam" id="PF02569">
    <property type="entry name" value="Pantoate_ligase"/>
    <property type="match status" value="1"/>
</dbReference>
<name>E1JT06_SOLFR</name>
<comment type="similarity">
    <text evidence="2 8">Belongs to the pantothenate synthetase family.</text>
</comment>
<proteinExistence type="inferred from homology"/>
<dbReference type="Gene3D" id="3.40.50.620">
    <property type="entry name" value="HUPs"/>
    <property type="match status" value="1"/>
</dbReference>
<evidence type="ECO:0000256" key="3">
    <source>
        <dbReference type="ARBA" id="ARBA00022598"/>
    </source>
</evidence>
<dbReference type="PANTHER" id="PTHR21299">
    <property type="entry name" value="CYTIDYLATE KINASE/PANTOATE-BETA-ALANINE LIGASE"/>
    <property type="match status" value="1"/>
</dbReference>
<dbReference type="Gene3D" id="3.30.1300.10">
    <property type="entry name" value="Pantoate-beta-alanine ligase, C-terminal domain"/>
    <property type="match status" value="1"/>
</dbReference>
<comment type="subcellular location">
    <subcellularLocation>
        <location evidence="8">Cytoplasm</location>
    </subcellularLocation>
</comment>
<dbReference type="UniPathway" id="UPA00028">
    <property type="reaction ID" value="UER00005"/>
</dbReference>